<dbReference type="AlphaFoldDB" id="A0A6N6VQY9"/>
<dbReference type="SUPFAM" id="SSF53613">
    <property type="entry name" value="Ribokinase-like"/>
    <property type="match status" value="1"/>
</dbReference>
<name>A0A6N6VQY9_9HYPH</name>
<dbReference type="GO" id="GO:0009443">
    <property type="term" value="P:pyridoxal 5'-phosphate salvage"/>
    <property type="evidence" value="ECO:0007669"/>
    <property type="project" value="InterPro"/>
</dbReference>
<dbReference type="CDD" id="cd01173">
    <property type="entry name" value="pyridoxal_pyridoxamine_kinase"/>
    <property type="match status" value="1"/>
</dbReference>
<keyword evidence="3" id="KW-0547">Nucleotide-binding</keyword>
<sequence length="281" mass="29477">MATILSISSQVVYGAVGNTASAFAMERLGHEVWEVPTTLLAHHPGYGKPEGVKLAPDLIVGLIRSLDERGWLTRCDAVFSGYLAEADQADAVAEAVDRVKAANPDALYLCDPIVGDGTEPYVSREVETAQAVLARSADIVTPNWFEFCRLAGETPADIRAAIPLARKLGPKLVVITSAPAPEGRVSSVAVEAKRAYRAETAFHGEANGKAMPKGTGDLFAAVFLARLLNGINTPQALARAAASTAALVKSSVEAGRAELALAHDQAMLSEPGLLPNIEIIG</sequence>
<evidence type="ECO:0000313" key="7">
    <source>
        <dbReference type="EMBL" id="KAB7742221.1"/>
    </source>
</evidence>
<dbReference type="GO" id="GO:0008478">
    <property type="term" value="F:pyridoxal kinase activity"/>
    <property type="evidence" value="ECO:0007669"/>
    <property type="project" value="UniProtKB-EC"/>
</dbReference>
<keyword evidence="8" id="KW-1185">Reference proteome</keyword>
<dbReference type="GO" id="GO:0005829">
    <property type="term" value="C:cytosol"/>
    <property type="evidence" value="ECO:0007669"/>
    <property type="project" value="TreeGrafter"/>
</dbReference>
<comment type="caution">
    <text evidence="7">The sequence shown here is derived from an EMBL/GenBank/DDBJ whole genome shotgun (WGS) entry which is preliminary data.</text>
</comment>
<dbReference type="EMBL" id="WESC01000002">
    <property type="protein sequence ID" value="KAB7742221.1"/>
    <property type="molecule type" value="Genomic_DNA"/>
</dbReference>
<evidence type="ECO:0000256" key="4">
    <source>
        <dbReference type="ARBA" id="ARBA00022777"/>
    </source>
</evidence>
<dbReference type="PANTHER" id="PTHR10534">
    <property type="entry name" value="PYRIDOXAL KINASE"/>
    <property type="match status" value="1"/>
</dbReference>
<dbReference type="InterPro" id="IPR029056">
    <property type="entry name" value="Ribokinase-like"/>
</dbReference>
<dbReference type="EC" id="2.7.1.35" evidence="1"/>
<evidence type="ECO:0000256" key="2">
    <source>
        <dbReference type="ARBA" id="ARBA00022679"/>
    </source>
</evidence>
<dbReference type="NCBIfam" id="TIGR00687">
    <property type="entry name" value="pyridox_kin"/>
    <property type="match status" value="1"/>
</dbReference>
<dbReference type="InterPro" id="IPR004625">
    <property type="entry name" value="PyrdxlKinase"/>
</dbReference>
<keyword evidence="5" id="KW-0067">ATP-binding</keyword>
<feature type="domain" description="Pyridoxamine kinase/Phosphomethylpyrimidine kinase" evidence="6">
    <location>
        <begin position="74"/>
        <end position="257"/>
    </location>
</feature>
<accession>A0A6N6VQY9</accession>
<dbReference type="GO" id="GO:0005524">
    <property type="term" value="F:ATP binding"/>
    <property type="evidence" value="ECO:0007669"/>
    <property type="project" value="UniProtKB-KW"/>
</dbReference>
<dbReference type="Gene3D" id="3.40.1190.20">
    <property type="match status" value="1"/>
</dbReference>
<proteinExistence type="predicted"/>
<dbReference type="InterPro" id="IPR013749">
    <property type="entry name" value="PM/HMP-P_kinase-1"/>
</dbReference>
<evidence type="ECO:0000256" key="1">
    <source>
        <dbReference type="ARBA" id="ARBA00012104"/>
    </source>
</evidence>
<gene>
    <name evidence="7" type="ORF">F2P47_02835</name>
</gene>
<organism evidence="7 8">
    <name type="scientific">Parvibaculum sedimenti</name>
    <dbReference type="NCBI Taxonomy" id="2608632"/>
    <lineage>
        <taxon>Bacteria</taxon>
        <taxon>Pseudomonadati</taxon>
        <taxon>Pseudomonadota</taxon>
        <taxon>Alphaproteobacteria</taxon>
        <taxon>Hyphomicrobiales</taxon>
        <taxon>Parvibaculaceae</taxon>
        <taxon>Parvibaculum</taxon>
    </lineage>
</organism>
<reference evidence="7 8" key="1">
    <citation type="submission" date="2019-09" db="EMBL/GenBank/DDBJ databases">
        <title>Parvibaculum sedimenti sp. nov., isolated from sediment.</title>
        <authorList>
            <person name="Wang Y."/>
        </authorList>
    </citation>
    <scope>NUCLEOTIDE SEQUENCE [LARGE SCALE GENOMIC DNA]</scope>
    <source>
        <strain evidence="7 8">HXT-9</strain>
    </source>
</reference>
<evidence type="ECO:0000256" key="5">
    <source>
        <dbReference type="ARBA" id="ARBA00022840"/>
    </source>
</evidence>
<evidence type="ECO:0000313" key="8">
    <source>
        <dbReference type="Proteomes" id="UP000468901"/>
    </source>
</evidence>
<keyword evidence="2 7" id="KW-0808">Transferase</keyword>
<dbReference type="PANTHER" id="PTHR10534:SF2">
    <property type="entry name" value="PYRIDOXAL KINASE"/>
    <property type="match status" value="1"/>
</dbReference>
<dbReference type="Pfam" id="PF08543">
    <property type="entry name" value="Phos_pyr_kin"/>
    <property type="match status" value="1"/>
</dbReference>
<keyword evidence="4 7" id="KW-0418">Kinase</keyword>
<evidence type="ECO:0000259" key="6">
    <source>
        <dbReference type="Pfam" id="PF08543"/>
    </source>
</evidence>
<evidence type="ECO:0000256" key="3">
    <source>
        <dbReference type="ARBA" id="ARBA00022741"/>
    </source>
</evidence>
<protein>
    <recommendedName>
        <fullName evidence="1">pyridoxal kinase</fullName>
        <ecNumber evidence="1">2.7.1.35</ecNumber>
    </recommendedName>
</protein>
<dbReference type="Proteomes" id="UP000468901">
    <property type="component" value="Unassembled WGS sequence"/>
</dbReference>
<dbReference type="RefSeq" id="WP_152214643.1">
    <property type="nucleotide sequence ID" value="NZ_WESC01000002.1"/>
</dbReference>